<name>A0A7I8L377_SPIIN</name>
<evidence type="ECO:0000313" key="1">
    <source>
        <dbReference type="EMBL" id="CAA7403778.1"/>
    </source>
</evidence>
<dbReference type="GO" id="GO:1990811">
    <property type="term" value="C:MWP complex"/>
    <property type="evidence" value="ECO:0007669"/>
    <property type="project" value="TreeGrafter"/>
</dbReference>
<dbReference type="SUPFAM" id="SSF50978">
    <property type="entry name" value="WD40 repeat-like"/>
    <property type="match status" value="1"/>
</dbReference>
<reference evidence="1" key="1">
    <citation type="submission" date="2020-02" db="EMBL/GenBank/DDBJ databases">
        <authorList>
            <person name="Scholz U."/>
            <person name="Mascher M."/>
            <person name="Fiebig A."/>
        </authorList>
    </citation>
    <scope>NUCLEOTIDE SEQUENCE</scope>
</reference>
<dbReference type="PANTHER" id="PTHR16220:SF0">
    <property type="entry name" value="WD REPEAT-CONTAINING PROTEIN WRAP73"/>
    <property type="match status" value="1"/>
</dbReference>
<dbReference type="SMART" id="SM00320">
    <property type="entry name" value="WD40"/>
    <property type="match status" value="3"/>
</dbReference>
<dbReference type="EMBL" id="LR746273">
    <property type="protein sequence ID" value="CAA7403778.1"/>
    <property type="molecule type" value="Genomic_DNA"/>
</dbReference>
<dbReference type="InterPro" id="IPR052778">
    <property type="entry name" value="Centrosome-WD_assoc"/>
</dbReference>
<keyword evidence="2" id="KW-1185">Reference proteome</keyword>
<dbReference type="InterPro" id="IPR015943">
    <property type="entry name" value="WD40/YVTN_repeat-like_dom_sf"/>
</dbReference>
<dbReference type="Proteomes" id="UP000663760">
    <property type="component" value="Chromosome 10"/>
</dbReference>
<dbReference type="Pfam" id="PF00400">
    <property type="entry name" value="WD40"/>
    <property type="match status" value="1"/>
</dbReference>
<evidence type="ECO:0000313" key="2">
    <source>
        <dbReference type="Proteomes" id="UP000663760"/>
    </source>
</evidence>
<dbReference type="InterPro" id="IPR036322">
    <property type="entry name" value="WD40_repeat_dom_sf"/>
</dbReference>
<dbReference type="Gene3D" id="2.130.10.10">
    <property type="entry name" value="YVTN repeat-like/Quinoprotein amine dehydrogenase"/>
    <property type="match status" value="3"/>
</dbReference>
<dbReference type="GO" id="GO:0005815">
    <property type="term" value="C:microtubule organizing center"/>
    <property type="evidence" value="ECO:0007669"/>
    <property type="project" value="TreeGrafter"/>
</dbReference>
<sequence length="466" mass="52333">MDFTEAYKQTGPCCFSPNSRFLAIAVDYRLVIRDVASLKVVQLYSCVDKINYVEWALDSEYILCGLYKRPMVQVWSLTQPEWTCKIDEGPAGISNARWSPDSRHILTTSDFQLRLTVWSLVNTACVHVQWPKQISKVVSFTQDGKFAAVCTRRECKDHIILLSCQTWEIMGSFAVDTMDLAGIEWSPDDSAIVIWDSPLEYKVLIYSPDGRCLFKYSAYESGLGVKSIAWSPCGQFLAVGSFDQMLRVLNRLTWKIFAEFMHVPAIRGPSRAVIFKEVDEALQLDMSGLQLSNELSNTVQGSCPENIAESHSRVKYKVMDFPTSLPSQKPPLDKPNPKQGIGLLSWSHDSQYLFTRNDSMPAVLWIWDICHLELVAVLVQKEPIRAAVWDPSGPRVVLCTGTRHVYMWGLRGACSVTVPLSNFLVSDLRWSPDGSCLHLRDRDSFCCAALPSMELGPSDDSSDGDG</sequence>
<dbReference type="AlphaFoldDB" id="A0A7I8L377"/>
<dbReference type="InterPro" id="IPR001680">
    <property type="entry name" value="WD40_rpt"/>
</dbReference>
<accession>A0A7I8L377</accession>
<dbReference type="OrthoDB" id="308690at2759"/>
<protein>
    <submittedName>
        <fullName evidence="1">Uncharacterized protein</fullName>
    </submittedName>
</protein>
<dbReference type="PANTHER" id="PTHR16220">
    <property type="entry name" value="WD REPEAT PROTEIN 8-RELATED"/>
    <property type="match status" value="1"/>
</dbReference>
<dbReference type="SUPFAM" id="SSF82171">
    <property type="entry name" value="DPP6 N-terminal domain-like"/>
    <property type="match status" value="1"/>
</dbReference>
<gene>
    <name evidence="1" type="ORF">SI8410_10014456</name>
</gene>
<proteinExistence type="predicted"/>
<organism evidence="1 2">
    <name type="scientific">Spirodela intermedia</name>
    <name type="common">Intermediate duckweed</name>
    <dbReference type="NCBI Taxonomy" id="51605"/>
    <lineage>
        <taxon>Eukaryota</taxon>
        <taxon>Viridiplantae</taxon>
        <taxon>Streptophyta</taxon>
        <taxon>Embryophyta</taxon>
        <taxon>Tracheophyta</taxon>
        <taxon>Spermatophyta</taxon>
        <taxon>Magnoliopsida</taxon>
        <taxon>Liliopsida</taxon>
        <taxon>Araceae</taxon>
        <taxon>Lemnoideae</taxon>
        <taxon>Spirodela</taxon>
    </lineage>
</organism>